<accession>A0AB34IJE4</accession>
<proteinExistence type="predicted"/>
<gene>
    <name evidence="1" type="ORF">AB1Y20_012697</name>
</gene>
<organism evidence="1 2">
    <name type="scientific">Prymnesium parvum</name>
    <name type="common">Toxic golden alga</name>
    <dbReference type="NCBI Taxonomy" id="97485"/>
    <lineage>
        <taxon>Eukaryota</taxon>
        <taxon>Haptista</taxon>
        <taxon>Haptophyta</taxon>
        <taxon>Prymnesiophyceae</taxon>
        <taxon>Prymnesiales</taxon>
        <taxon>Prymnesiaceae</taxon>
        <taxon>Prymnesium</taxon>
    </lineage>
</organism>
<evidence type="ECO:0000313" key="1">
    <source>
        <dbReference type="EMBL" id="KAL1500020.1"/>
    </source>
</evidence>
<sequence>MRVTRTNAGVPETVAAFPVVVQNIDDIDDDDVERLAVASQAYANDSRGNNSHAPFALVTVRNVLDEEMFADISSRMLGTSFVDRFRPVGSYLSLMVVWDTDGASLQLISCSCGPFHGAFVAQMVCDAETWCSAHTSDAFTTRTDAKDSFGKMSKAPDVVVGYQLGCAMNTTSPCLVIEVEVNNRDVPALRTLAREYLTRRCNVQSVLGIKVYQSRQWHAAAALWKRTSTGVEMHRFWDFGKEPLNDAEKTSGCSTGQAEILECNASADITLPVANGQMGARGHTS</sequence>
<evidence type="ECO:0000313" key="2">
    <source>
        <dbReference type="Proteomes" id="UP001515480"/>
    </source>
</evidence>
<reference evidence="1 2" key="1">
    <citation type="journal article" date="2024" name="Science">
        <title>Giant polyketide synthase enzymes in the biosynthesis of giant marine polyether toxins.</title>
        <authorList>
            <person name="Fallon T.R."/>
            <person name="Shende V.V."/>
            <person name="Wierzbicki I.H."/>
            <person name="Pendleton A.L."/>
            <person name="Watervoot N.F."/>
            <person name="Auber R.P."/>
            <person name="Gonzalez D.J."/>
            <person name="Wisecaver J.H."/>
            <person name="Moore B.S."/>
        </authorList>
    </citation>
    <scope>NUCLEOTIDE SEQUENCE [LARGE SCALE GENOMIC DNA]</scope>
    <source>
        <strain evidence="1 2">12B1</strain>
    </source>
</reference>
<keyword evidence="2" id="KW-1185">Reference proteome</keyword>
<name>A0AB34IJE4_PRYPA</name>
<comment type="caution">
    <text evidence="1">The sequence shown here is derived from an EMBL/GenBank/DDBJ whole genome shotgun (WGS) entry which is preliminary data.</text>
</comment>
<dbReference type="Proteomes" id="UP001515480">
    <property type="component" value="Unassembled WGS sequence"/>
</dbReference>
<protein>
    <submittedName>
        <fullName evidence="1">Uncharacterized protein</fullName>
    </submittedName>
</protein>
<dbReference type="AlphaFoldDB" id="A0AB34IJE4"/>
<dbReference type="EMBL" id="JBGBPQ010000024">
    <property type="protein sequence ID" value="KAL1500020.1"/>
    <property type="molecule type" value="Genomic_DNA"/>
</dbReference>